<comment type="function">
    <text evidence="13">Component of the F(0) channel, it forms part of the peripheral stalk, linking F(1) to F(0).</text>
</comment>
<keyword evidence="4 13" id="KW-0138">CF(0)</keyword>
<keyword evidence="10 13" id="KW-0066">ATP synthesis</keyword>
<dbReference type="SUPFAM" id="SSF81573">
    <property type="entry name" value="F1F0 ATP synthase subunit B, membrane domain"/>
    <property type="match status" value="1"/>
</dbReference>
<evidence type="ECO:0000256" key="15">
    <source>
        <dbReference type="SAM" id="Coils"/>
    </source>
</evidence>
<keyword evidence="9 13" id="KW-0472">Membrane</keyword>
<dbReference type="PANTHER" id="PTHR33445:SF1">
    <property type="entry name" value="ATP SYNTHASE SUBUNIT B"/>
    <property type="match status" value="1"/>
</dbReference>
<keyword evidence="7 13" id="KW-1133">Transmembrane helix</keyword>
<dbReference type="Proteomes" id="UP001596002">
    <property type="component" value="Unassembled WGS sequence"/>
</dbReference>
<accession>A0ABV9Q5N1</accession>
<keyword evidence="2 13" id="KW-0813">Transport</keyword>
<dbReference type="HAMAP" id="MF_01398">
    <property type="entry name" value="ATP_synth_b_bprime"/>
    <property type="match status" value="1"/>
</dbReference>
<proteinExistence type="inferred from homology"/>
<keyword evidence="15" id="KW-0175">Coiled coil</keyword>
<dbReference type="InterPro" id="IPR028987">
    <property type="entry name" value="ATP_synth_B-like_membr_sf"/>
</dbReference>
<name>A0ABV9Q5N1_9BACL</name>
<evidence type="ECO:0000313" key="16">
    <source>
        <dbReference type="EMBL" id="MFC4769519.1"/>
    </source>
</evidence>
<dbReference type="InterPro" id="IPR050059">
    <property type="entry name" value="ATP_synthase_B_chain"/>
</dbReference>
<dbReference type="RefSeq" id="WP_380028124.1">
    <property type="nucleotide sequence ID" value="NZ_JBHSHC010000132.1"/>
</dbReference>
<evidence type="ECO:0000256" key="10">
    <source>
        <dbReference type="ARBA" id="ARBA00023310"/>
    </source>
</evidence>
<dbReference type="InterPro" id="IPR005864">
    <property type="entry name" value="ATP_synth_F0_bsu_bac"/>
</dbReference>
<protein>
    <recommendedName>
        <fullName evidence="13">ATP synthase subunit b</fullName>
    </recommendedName>
    <alternativeName>
        <fullName evidence="13">ATP synthase F(0) sector subunit b</fullName>
    </alternativeName>
    <alternativeName>
        <fullName evidence="13">ATPase subunit I</fullName>
    </alternativeName>
    <alternativeName>
        <fullName evidence="13">F-type ATPase subunit b</fullName>
        <shortName evidence="13">F-ATPase subunit b</shortName>
    </alternativeName>
</protein>
<evidence type="ECO:0000256" key="4">
    <source>
        <dbReference type="ARBA" id="ARBA00022547"/>
    </source>
</evidence>
<comment type="caution">
    <text evidence="16">The sequence shown here is derived from an EMBL/GenBank/DDBJ whole genome shotgun (WGS) entry which is preliminary data.</text>
</comment>
<evidence type="ECO:0000256" key="3">
    <source>
        <dbReference type="ARBA" id="ARBA00022475"/>
    </source>
</evidence>
<comment type="similarity">
    <text evidence="1 13 14">Belongs to the ATPase B chain family.</text>
</comment>
<dbReference type="Gene3D" id="6.10.250.1580">
    <property type="match status" value="1"/>
</dbReference>
<dbReference type="NCBIfam" id="TIGR01144">
    <property type="entry name" value="ATP_synt_b"/>
    <property type="match status" value="1"/>
</dbReference>
<evidence type="ECO:0000256" key="12">
    <source>
        <dbReference type="ARBA" id="ARBA00037847"/>
    </source>
</evidence>
<evidence type="ECO:0000313" key="17">
    <source>
        <dbReference type="Proteomes" id="UP001596002"/>
    </source>
</evidence>
<evidence type="ECO:0000256" key="8">
    <source>
        <dbReference type="ARBA" id="ARBA00023065"/>
    </source>
</evidence>
<gene>
    <name evidence="13 16" type="primary">atpF</name>
    <name evidence="16" type="ORF">ACFO8Q_19495</name>
</gene>
<keyword evidence="6 13" id="KW-0375">Hydrogen ion transport</keyword>
<evidence type="ECO:0000256" key="1">
    <source>
        <dbReference type="ARBA" id="ARBA00005513"/>
    </source>
</evidence>
<feature type="coiled-coil region" evidence="15">
    <location>
        <begin position="31"/>
        <end position="112"/>
    </location>
</feature>
<evidence type="ECO:0000256" key="5">
    <source>
        <dbReference type="ARBA" id="ARBA00022692"/>
    </source>
</evidence>
<keyword evidence="8 13" id="KW-0406">Ion transport</keyword>
<reference evidence="17" key="1">
    <citation type="journal article" date="2019" name="Int. J. Syst. Evol. Microbiol.">
        <title>The Global Catalogue of Microorganisms (GCM) 10K type strain sequencing project: providing services to taxonomists for standard genome sequencing and annotation.</title>
        <authorList>
            <consortium name="The Broad Institute Genomics Platform"/>
            <consortium name="The Broad Institute Genome Sequencing Center for Infectious Disease"/>
            <person name="Wu L."/>
            <person name="Ma J."/>
        </authorList>
    </citation>
    <scope>NUCLEOTIDE SEQUENCE [LARGE SCALE GENOMIC DNA]</scope>
    <source>
        <strain evidence="17">WYCCWR 12678</strain>
    </source>
</reference>
<dbReference type="InterPro" id="IPR002146">
    <property type="entry name" value="ATP_synth_b/b'su_bac/chlpt"/>
</dbReference>
<comment type="function">
    <text evidence="11 13">F(1)F(0) ATP synthase produces ATP from ADP in the presence of a proton or sodium gradient. F-type ATPases consist of two structural domains, F(1) containing the extramembraneous catalytic core and F(0) containing the membrane proton channel, linked together by a central stalk and a peripheral stalk. During catalysis, ATP synthesis in the catalytic domain of F(1) is coupled via a rotary mechanism of the central stalk subunits to proton translocation.</text>
</comment>
<evidence type="ECO:0000256" key="13">
    <source>
        <dbReference type="HAMAP-Rule" id="MF_01398"/>
    </source>
</evidence>
<comment type="subunit">
    <text evidence="13">F-type ATPases have 2 components, F(1) - the catalytic core - and F(0) - the membrane proton channel. F(1) has five subunits: alpha(3), beta(3), gamma(1), delta(1), epsilon(1). F(0) has three main subunits: a(1), b(2) and c(10-14). The alpha and beta chains form an alternating ring which encloses part of the gamma chain. F(1) is attached to F(0) by a central stalk formed by the gamma and epsilon chains, while a peripheral stalk is formed by the delta and b chains.</text>
</comment>
<evidence type="ECO:0000256" key="7">
    <source>
        <dbReference type="ARBA" id="ARBA00022989"/>
    </source>
</evidence>
<dbReference type="EMBL" id="JBHSHC010000132">
    <property type="protein sequence ID" value="MFC4769519.1"/>
    <property type="molecule type" value="Genomic_DNA"/>
</dbReference>
<feature type="transmembrane region" description="Helical" evidence="13">
    <location>
        <begin position="6"/>
        <end position="27"/>
    </location>
</feature>
<dbReference type="CDD" id="cd06503">
    <property type="entry name" value="ATP-synt_Fo_b"/>
    <property type="match status" value="1"/>
</dbReference>
<evidence type="ECO:0000256" key="9">
    <source>
        <dbReference type="ARBA" id="ARBA00023136"/>
    </source>
</evidence>
<organism evidence="16 17">
    <name type="scientific">Effusibacillus consociatus</name>
    <dbReference type="NCBI Taxonomy" id="1117041"/>
    <lineage>
        <taxon>Bacteria</taxon>
        <taxon>Bacillati</taxon>
        <taxon>Bacillota</taxon>
        <taxon>Bacilli</taxon>
        <taxon>Bacillales</taxon>
        <taxon>Alicyclobacillaceae</taxon>
        <taxon>Effusibacillus</taxon>
    </lineage>
</organism>
<evidence type="ECO:0000256" key="2">
    <source>
        <dbReference type="ARBA" id="ARBA00022448"/>
    </source>
</evidence>
<comment type="subcellular location">
    <subcellularLocation>
        <location evidence="13">Cell membrane</location>
        <topology evidence="13">Single-pass membrane protein</topology>
    </subcellularLocation>
    <subcellularLocation>
        <location evidence="12">Endomembrane system</location>
        <topology evidence="12">Single-pass membrane protein</topology>
    </subcellularLocation>
</comment>
<evidence type="ECO:0000256" key="14">
    <source>
        <dbReference type="RuleBase" id="RU003848"/>
    </source>
</evidence>
<evidence type="ECO:0000256" key="11">
    <source>
        <dbReference type="ARBA" id="ARBA00025198"/>
    </source>
</evidence>
<sequence>MAIELGTMLFQLVVFLILFLFLRKYAFGPLMKTMKDRQQYIENQIATAEQNRQEAEKLAKQHQEAIQAAKKEAAELLENARRTGDKQAAEILAAAEAEAKRIKDEAVADINREKELAIAELREQVGALSVLLAGKIIAKEVDAAKHKALFDEAVKEMGERVC</sequence>
<keyword evidence="3 13" id="KW-1003">Cell membrane</keyword>
<keyword evidence="5 13" id="KW-0812">Transmembrane</keyword>
<evidence type="ECO:0000256" key="6">
    <source>
        <dbReference type="ARBA" id="ARBA00022781"/>
    </source>
</evidence>
<dbReference type="Pfam" id="PF00430">
    <property type="entry name" value="ATP-synt_B"/>
    <property type="match status" value="1"/>
</dbReference>
<keyword evidence="17" id="KW-1185">Reference proteome</keyword>
<dbReference type="PANTHER" id="PTHR33445">
    <property type="entry name" value="ATP SYNTHASE SUBUNIT B', CHLOROPLASTIC"/>
    <property type="match status" value="1"/>
</dbReference>